<dbReference type="PANTHER" id="PTHR36480">
    <property type="entry name" value="OS06G0118900 PROTEIN-RELATED"/>
    <property type="match status" value="1"/>
</dbReference>
<dbReference type="EMBL" id="RWGY01000034">
    <property type="protein sequence ID" value="TVU13552.1"/>
    <property type="molecule type" value="Genomic_DNA"/>
</dbReference>
<evidence type="ECO:0008006" key="4">
    <source>
        <dbReference type="Google" id="ProtNLM"/>
    </source>
</evidence>
<gene>
    <name evidence="2" type="ORF">EJB05_40612</name>
</gene>
<dbReference type="OrthoDB" id="677015at2759"/>
<keyword evidence="3" id="KW-1185">Reference proteome</keyword>
<evidence type="ECO:0000313" key="3">
    <source>
        <dbReference type="Proteomes" id="UP000324897"/>
    </source>
</evidence>
<evidence type="ECO:0000256" key="1">
    <source>
        <dbReference type="SAM" id="Phobius"/>
    </source>
</evidence>
<dbReference type="PANTHER" id="PTHR36480:SF3">
    <property type="entry name" value="OS06G0118900 PROTEIN"/>
    <property type="match status" value="1"/>
</dbReference>
<proteinExistence type="predicted"/>
<comment type="caution">
    <text evidence="2">The sequence shown here is derived from an EMBL/GenBank/DDBJ whole genome shotgun (WGS) entry which is preliminary data.</text>
</comment>
<accession>A0A5J9TQD9</accession>
<keyword evidence="1" id="KW-0472">Membrane</keyword>
<protein>
    <recommendedName>
        <fullName evidence="4">Late embryogenesis abundant protein LEA-2 subgroup domain-containing protein</fullName>
    </recommendedName>
</protein>
<dbReference type="Gramene" id="TVU13552">
    <property type="protein sequence ID" value="TVU13552"/>
    <property type="gene ID" value="EJB05_40612"/>
</dbReference>
<organism evidence="2 3">
    <name type="scientific">Eragrostis curvula</name>
    <name type="common">weeping love grass</name>
    <dbReference type="NCBI Taxonomy" id="38414"/>
    <lineage>
        <taxon>Eukaryota</taxon>
        <taxon>Viridiplantae</taxon>
        <taxon>Streptophyta</taxon>
        <taxon>Embryophyta</taxon>
        <taxon>Tracheophyta</taxon>
        <taxon>Spermatophyta</taxon>
        <taxon>Magnoliopsida</taxon>
        <taxon>Liliopsida</taxon>
        <taxon>Poales</taxon>
        <taxon>Poaceae</taxon>
        <taxon>PACMAD clade</taxon>
        <taxon>Chloridoideae</taxon>
        <taxon>Eragrostideae</taxon>
        <taxon>Eragrostidinae</taxon>
        <taxon>Eragrostis</taxon>
    </lineage>
</organism>
<evidence type="ECO:0000313" key="2">
    <source>
        <dbReference type="EMBL" id="TVU13552.1"/>
    </source>
</evidence>
<sequence length="280" mass="30293">MENQDFKIILKIAQGGKARLVDKLRDSRYQAFKSVHRDCSASVLAVAALWITLPSAHNIYWNQHSIPCLSGQQPECPERCLQRKNECPESPERQALHIVAALTATLAVAVVVTIFFVVLSPVRIKFSIAKAGSSHKPGDGNLVLTLTIAAVNPSGRAAVRYESMFIDVSNNTEPPINWIRATVTTGLPLRQPRASVATVDATVTLVRSPWMKAFTGNMTNNLTVIVTAVARFKVGIAQTRLYDIKVTCGPVGFFPGTADGPPFDVCCLPRLSGGAVWGAL</sequence>
<feature type="non-terminal residue" evidence="2">
    <location>
        <position position="1"/>
    </location>
</feature>
<dbReference type="AlphaFoldDB" id="A0A5J9TQD9"/>
<keyword evidence="1" id="KW-1133">Transmembrane helix</keyword>
<feature type="transmembrane region" description="Helical" evidence="1">
    <location>
        <begin position="35"/>
        <end position="53"/>
    </location>
</feature>
<dbReference type="Proteomes" id="UP000324897">
    <property type="component" value="Unassembled WGS sequence"/>
</dbReference>
<reference evidence="2 3" key="1">
    <citation type="journal article" date="2019" name="Sci. Rep.">
        <title>A high-quality genome of Eragrostis curvula grass provides insights into Poaceae evolution and supports new strategies to enhance forage quality.</title>
        <authorList>
            <person name="Carballo J."/>
            <person name="Santos B.A.C.M."/>
            <person name="Zappacosta D."/>
            <person name="Garbus I."/>
            <person name="Selva J.P."/>
            <person name="Gallo C.A."/>
            <person name="Diaz A."/>
            <person name="Albertini E."/>
            <person name="Caccamo M."/>
            <person name="Echenique V."/>
        </authorList>
    </citation>
    <scope>NUCLEOTIDE SEQUENCE [LARGE SCALE GENOMIC DNA]</scope>
    <source>
        <strain evidence="3">cv. Victoria</strain>
        <tissue evidence="2">Leaf</tissue>
    </source>
</reference>
<feature type="transmembrane region" description="Helical" evidence="1">
    <location>
        <begin position="98"/>
        <end position="119"/>
    </location>
</feature>
<keyword evidence="1" id="KW-0812">Transmembrane</keyword>
<name>A0A5J9TQD9_9POAL</name>